<feature type="region of interest" description="Disordered" evidence="5">
    <location>
        <begin position="97"/>
        <end position="138"/>
    </location>
</feature>
<dbReference type="InterPro" id="IPR018957">
    <property type="entry name" value="Znf_C3HC4_RING-type"/>
</dbReference>
<gene>
    <name evidence="7" type="ORF">P5673_003170</name>
</gene>
<comment type="caution">
    <text evidence="7">The sequence shown here is derived from an EMBL/GenBank/DDBJ whole genome shotgun (WGS) entry which is preliminary data.</text>
</comment>
<feature type="compositionally biased region" description="Basic and acidic residues" evidence="5">
    <location>
        <begin position="190"/>
        <end position="202"/>
    </location>
</feature>
<dbReference type="InterPro" id="IPR017907">
    <property type="entry name" value="Znf_RING_CS"/>
</dbReference>
<dbReference type="Gene3D" id="3.30.40.10">
    <property type="entry name" value="Zinc/RING finger domain, C3HC4 (zinc finger)"/>
    <property type="match status" value="1"/>
</dbReference>
<keyword evidence="8" id="KW-1185">Reference proteome</keyword>
<proteinExistence type="predicted"/>
<dbReference type="InterPro" id="IPR001841">
    <property type="entry name" value="Znf_RING"/>
</dbReference>
<dbReference type="Pfam" id="PF00097">
    <property type="entry name" value="zf-C3HC4"/>
    <property type="match status" value="1"/>
</dbReference>
<keyword evidence="1" id="KW-0479">Metal-binding</keyword>
<organism evidence="7 8">
    <name type="scientific">Acropora cervicornis</name>
    <name type="common">Staghorn coral</name>
    <dbReference type="NCBI Taxonomy" id="6130"/>
    <lineage>
        <taxon>Eukaryota</taxon>
        <taxon>Metazoa</taxon>
        <taxon>Cnidaria</taxon>
        <taxon>Anthozoa</taxon>
        <taxon>Hexacorallia</taxon>
        <taxon>Scleractinia</taxon>
        <taxon>Astrocoeniina</taxon>
        <taxon>Acroporidae</taxon>
        <taxon>Acropora</taxon>
    </lineage>
</organism>
<protein>
    <submittedName>
        <fullName evidence="7">Bifunctional apoptosis regulator</fullName>
    </submittedName>
</protein>
<dbReference type="SUPFAM" id="SSF57850">
    <property type="entry name" value="RING/U-box"/>
    <property type="match status" value="1"/>
</dbReference>
<dbReference type="EMBL" id="JARQWQ010000005">
    <property type="protein sequence ID" value="KAK2571771.1"/>
    <property type="molecule type" value="Genomic_DNA"/>
</dbReference>
<evidence type="ECO:0000256" key="5">
    <source>
        <dbReference type="SAM" id="MobiDB-lite"/>
    </source>
</evidence>
<evidence type="ECO:0000256" key="3">
    <source>
        <dbReference type="ARBA" id="ARBA00022833"/>
    </source>
</evidence>
<evidence type="ECO:0000256" key="4">
    <source>
        <dbReference type="PROSITE-ProRule" id="PRU00175"/>
    </source>
</evidence>
<dbReference type="Proteomes" id="UP001249851">
    <property type="component" value="Unassembled WGS sequence"/>
</dbReference>
<dbReference type="AlphaFoldDB" id="A0AAD9VEQ7"/>
<sequence>MTGREDRGDQRLSQEDLNCSCCFELMVEPTTLNCGHSFCRFCLAQWWTASKRATCPECRQTWAGFPKVNIVLSYRVFRDVEALPPTGRVEEIGANLHSGQREHHSDESIENDSTQLSSSDSETGNTEATDTELELSDDSVCELDGISSLFDEHSGSDLSADDESQSDDDRESARSESNSDNGNTESSLSDSERADDKNKCELDGISPLFDERRGSDFSADDESDGDDDLESTKSELNIELCSSDSESTDDNTKATTTEPELSDDSLCEVDGFSSHFDEHGGSQLGDDDQLARDDGKALDNEDADVVINYDLQKERSVGLLVENEAEDKQVPNGRSTAGKSHWETAVKSFRIVAGVAGVGLALYAAYKYFKRKFGLSTELIM</sequence>
<dbReference type="PROSITE" id="PS00518">
    <property type="entry name" value="ZF_RING_1"/>
    <property type="match status" value="1"/>
</dbReference>
<evidence type="ECO:0000256" key="2">
    <source>
        <dbReference type="ARBA" id="ARBA00022771"/>
    </source>
</evidence>
<reference evidence="7" key="2">
    <citation type="journal article" date="2023" name="Science">
        <title>Genomic signatures of disease resistance in endangered staghorn corals.</title>
        <authorList>
            <person name="Vollmer S.V."/>
            <person name="Selwyn J.D."/>
            <person name="Despard B.A."/>
            <person name="Roesel C.L."/>
        </authorList>
    </citation>
    <scope>NUCLEOTIDE SEQUENCE</scope>
    <source>
        <strain evidence="7">K2</strain>
    </source>
</reference>
<feature type="compositionally biased region" description="Acidic residues" evidence="5">
    <location>
        <begin position="129"/>
        <end position="138"/>
    </location>
</feature>
<dbReference type="PROSITE" id="PS50089">
    <property type="entry name" value="ZF_RING_2"/>
    <property type="match status" value="1"/>
</dbReference>
<feature type="compositionally biased region" description="Acidic residues" evidence="5">
    <location>
        <begin position="218"/>
        <end position="229"/>
    </location>
</feature>
<reference evidence="7" key="1">
    <citation type="journal article" date="2023" name="G3 (Bethesda)">
        <title>Whole genome assembly and annotation of the endangered Caribbean coral Acropora cervicornis.</title>
        <authorList>
            <person name="Selwyn J.D."/>
            <person name="Vollmer S.V."/>
        </authorList>
    </citation>
    <scope>NUCLEOTIDE SEQUENCE</scope>
    <source>
        <strain evidence="7">K2</strain>
    </source>
</reference>
<dbReference type="SMART" id="SM00184">
    <property type="entry name" value="RING"/>
    <property type="match status" value="1"/>
</dbReference>
<dbReference type="InterPro" id="IPR013083">
    <property type="entry name" value="Znf_RING/FYVE/PHD"/>
</dbReference>
<feature type="compositionally biased region" description="Acidic residues" evidence="5">
    <location>
        <begin position="159"/>
        <end position="170"/>
    </location>
</feature>
<evidence type="ECO:0000256" key="1">
    <source>
        <dbReference type="ARBA" id="ARBA00022723"/>
    </source>
</evidence>
<dbReference type="CDD" id="cd16497">
    <property type="entry name" value="RING-HC_BAR"/>
    <property type="match status" value="1"/>
</dbReference>
<evidence type="ECO:0000259" key="6">
    <source>
        <dbReference type="PROSITE" id="PS50089"/>
    </source>
</evidence>
<dbReference type="PANTHER" id="PTHR23327">
    <property type="entry name" value="RING FINGER PROTEIN 127"/>
    <property type="match status" value="1"/>
</dbReference>
<evidence type="ECO:0000313" key="8">
    <source>
        <dbReference type="Proteomes" id="UP001249851"/>
    </source>
</evidence>
<dbReference type="GO" id="GO:0008270">
    <property type="term" value="F:zinc ion binding"/>
    <property type="evidence" value="ECO:0007669"/>
    <property type="project" value="UniProtKB-KW"/>
</dbReference>
<name>A0AAD9VEQ7_ACRCE</name>
<accession>A0AAD9VEQ7</accession>
<feature type="compositionally biased region" description="Polar residues" evidence="5">
    <location>
        <begin position="111"/>
        <end position="128"/>
    </location>
</feature>
<keyword evidence="3" id="KW-0862">Zinc</keyword>
<keyword evidence="2 4" id="KW-0863">Zinc-finger</keyword>
<feature type="region of interest" description="Disordered" evidence="5">
    <location>
        <begin position="151"/>
        <end position="266"/>
    </location>
</feature>
<feature type="domain" description="RING-type" evidence="6">
    <location>
        <begin position="19"/>
        <end position="59"/>
    </location>
</feature>
<evidence type="ECO:0000313" key="7">
    <source>
        <dbReference type="EMBL" id="KAK2571771.1"/>
    </source>
</evidence>